<gene>
    <name evidence="3" type="ORF">APY09_07290</name>
</gene>
<protein>
    <recommendedName>
        <fullName evidence="2">CT398-like coiled coil hairpin domain-containing protein</fullName>
    </recommendedName>
</protein>
<proteinExistence type="predicted"/>
<evidence type="ECO:0000313" key="4">
    <source>
        <dbReference type="Proteomes" id="UP000054686"/>
    </source>
</evidence>
<organism evidence="3 4">
    <name type="scientific">Schaalia odontolytica</name>
    <dbReference type="NCBI Taxonomy" id="1660"/>
    <lineage>
        <taxon>Bacteria</taxon>
        <taxon>Bacillati</taxon>
        <taxon>Actinomycetota</taxon>
        <taxon>Actinomycetes</taxon>
        <taxon>Actinomycetales</taxon>
        <taxon>Actinomycetaceae</taxon>
        <taxon>Schaalia</taxon>
    </lineage>
</organism>
<feature type="coiled-coil region" evidence="1">
    <location>
        <begin position="58"/>
        <end position="151"/>
    </location>
</feature>
<evidence type="ECO:0000256" key="1">
    <source>
        <dbReference type="SAM" id="Coils"/>
    </source>
</evidence>
<feature type="domain" description="CT398-like coiled coil hairpin" evidence="2">
    <location>
        <begin position="14"/>
        <end position="193"/>
    </location>
</feature>
<keyword evidence="1" id="KW-0175">Coiled coil</keyword>
<dbReference type="AlphaFoldDB" id="A0A0V8RTD4"/>
<comment type="caution">
    <text evidence="3">The sequence shown here is derived from an EMBL/GenBank/DDBJ whole genome shotgun (WGS) entry which is preliminary data.</text>
</comment>
<dbReference type="InterPro" id="IPR056003">
    <property type="entry name" value="CT398_CC_hairpin"/>
</dbReference>
<dbReference type="Gene3D" id="1.10.287.1490">
    <property type="match status" value="1"/>
</dbReference>
<dbReference type="OrthoDB" id="9784388at2"/>
<dbReference type="Proteomes" id="UP000054686">
    <property type="component" value="Unassembled WGS sequence"/>
</dbReference>
<dbReference type="EMBL" id="LLVT01000002">
    <property type="protein sequence ID" value="KSW11251.1"/>
    <property type="molecule type" value="Genomic_DNA"/>
</dbReference>
<accession>A0A0V8RTD4</accession>
<evidence type="ECO:0000313" key="3">
    <source>
        <dbReference type="EMBL" id="KSW11251.1"/>
    </source>
</evidence>
<dbReference type="Pfam" id="PF24481">
    <property type="entry name" value="CT398_CC"/>
    <property type="match status" value="1"/>
</dbReference>
<reference evidence="3 4" key="1">
    <citation type="submission" date="2015-10" db="EMBL/GenBank/DDBJ databases">
        <title>Draft Genome of Actinomyces odontolyticus subsp. actinosynbacter strain XH001.</title>
        <authorList>
            <person name="Mclean J.S."/>
            <person name="He X."/>
        </authorList>
    </citation>
    <scope>NUCLEOTIDE SEQUENCE [LARGE SCALE GENOMIC DNA]</scope>
    <source>
        <strain evidence="3 4">XH001</strain>
    </source>
</reference>
<name>A0A0V8RTD4_9ACTO</name>
<sequence>MKASHTDQLELLELQKLDQKESALRHKRDSHPAHETVREFAGRVADLQRAAISQSAVIADTMREVTRIEDEIAKVTERRKRQQSRIDNNQVPLRDISAMEHEIAQMDRRLAKLEDDQVEAEERVEAARAAQERMKAEAQAIAADIEALKAQFEADVADSDEELRRVIAARRELADRLPADLLEEYEDARRRNGALAVIEVRDGYGIGVAADLSPMELERIRLTPADELYLTEDTAQIVVRTAANTPR</sequence>
<evidence type="ECO:0000259" key="2">
    <source>
        <dbReference type="Pfam" id="PF24481"/>
    </source>
</evidence>
<dbReference type="RefSeq" id="WP_060567134.1">
    <property type="nucleotide sequence ID" value="NZ_CP040006.1"/>
</dbReference>